<dbReference type="InterPro" id="IPR002146">
    <property type="entry name" value="ATP_synth_b/b'su_bac/chlpt"/>
</dbReference>
<feature type="transmembrane region" description="Helical" evidence="12">
    <location>
        <begin position="26"/>
        <end position="47"/>
    </location>
</feature>
<comment type="caution">
    <text evidence="15">The sequence shown here is derived from an EMBL/GenBank/DDBJ whole genome shotgun (WGS) entry which is preliminary data.</text>
</comment>
<evidence type="ECO:0000256" key="1">
    <source>
        <dbReference type="ARBA" id="ARBA00005513"/>
    </source>
</evidence>
<keyword evidence="6 12" id="KW-1133">Transmembrane helix</keyword>
<sequence>MQTLLHTMVIAEESSGGVSALGINTWFFVSQLISFLVVLVILWKWGFPMIQKTMEKRQQIIREGLENAERAKRDLQEAQARADQVLQDARRQAQETIEKAARDAQQQANRIIEDAQARAKQVEQQQLARIQQESNRALADINRYVVNLSIEAASKVIGKSVDSKDNRRLIEDFVVAADKTRNN</sequence>
<evidence type="ECO:0000313" key="15">
    <source>
        <dbReference type="EMBL" id="PZW22578.1"/>
    </source>
</evidence>
<dbReference type="GO" id="GO:0005886">
    <property type="term" value="C:plasma membrane"/>
    <property type="evidence" value="ECO:0007669"/>
    <property type="project" value="UniProtKB-SubCell"/>
</dbReference>
<protein>
    <recommendedName>
        <fullName evidence="12">ATP synthase subunit b</fullName>
    </recommendedName>
    <alternativeName>
        <fullName evidence="12">ATP synthase F(0) sector subunit b</fullName>
    </alternativeName>
    <alternativeName>
        <fullName evidence="12">ATPase subunit I</fullName>
    </alternativeName>
    <alternativeName>
        <fullName evidence="12">F-type ATPase subunit b</fullName>
        <shortName evidence="12">F-ATPase subunit b</shortName>
    </alternativeName>
</protein>
<accession>A0A326U0C6</accession>
<dbReference type="GO" id="GO:0046961">
    <property type="term" value="F:proton-transporting ATPase activity, rotational mechanism"/>
    <property type="evidence" value="ECO:0007669"/>
    <property type="project" value="TreeGrafter"/>
</dbReference>
<keyword evidence="8 12" id="KW-0472">Membrane</keyword>
<dbReference type="GO" id="GO:0045259">
    <property type="term" value="C:proton-transporting ATP synthase complex"/>
    <property type="evidence" value="ECO:0007669"/>
    <property type="project" value="UniProtKB-KW"/>
</dbReference>
<evidence type="ECO:0000256" key="10">
    <source>
        <dbReference type="ARBA" id="ARBA00025198"/>
    </source>
</evidence>
<dbReference type="PANTHER" id="PTHR33445:SF2">
    <property type="entry name" value="ATP SYNTHASE SUBUNIT B', CHLOROPLASTIC"/>
    <property type="match status" value="1"/>
</dbReference>
<dbReference type="AlphaFoldDB" id="A0A326U0C6"/>
<dbReference type="GO" id="GO:0012505">
    <property type="term" value="C:endomembrane system"/>
    <property type="evidence" value="ECO:0007669"/>
    <property type="project" value="UniProtKB-SubCell"/>
</dbReference>
<keyword evidence="12" id="KW-1003">Cell membrane</keyword>
<keyword evidence="2 12" id="KW-0813">Transport</keyword>
<dbReference type="InterPro" id="IPR005864">
    <property type="entry name" value="ATP_synth_F0_bsu_bac"/>
</dbReference>
<dbReference type="Proteomes" id="UP000248806">
    <property type="component" value="Unassembled WGS sequence"/>
</dbReference>
<dbReference type="EMBL" id="QKUF01000031">
    <property type="protein sequence ID" value="PZW22578.1"/>
    <property type="molecule type" value="Genomic_DNA"/>
</dbReference>
<feature type="coiled-coil region" evidence="14">
    <location>
        <begin position="58"/>
        <end position="140"/>
    </location>
</feature>
<dbReference type="Pfam" id="PF00430">
    <property type="entry name" value="ATP-synt_B"/>
    <property type="match status" value="1"/>
</dbReference>
<comment type="subunit">
    <text evidence="12">F-type ATPases have 2 components, F(1) - the catalytic core - and F(0) - the membrane proton channel. F(1) has five subunits: alpha(3), beta(3), gamma(1), delta(1), epsilon(1). F(0) has three main subunits: a(1), b(2) and c(10-14). The alpha and beta chains form an alternating ring which encloses part of the gamma chain. F(1) is attached to F(0) by a central stalk formed by the gamma and epsilon chains, while a peripheral stalk is formed by the delta and b chains.</text>
</comment>
<keyword evidence="7 12" id="KW-0406">Ion transport</keyword>
<evidence type="ECO:0000256" key="9">
    <source>
        <dbReference type="ARBA" id="ARBA00023310"/>
    </source>
</evidence>
<evidence type="ECO:0000256" key="2">
    <source>
        <dbReference type="ARBA" id="ARBA00022448"/>
    </source>
</evidence>
<comment type="function">
    <text evidence="10 12">F(1)F(0) ATP synthase produces ATP from ADP in the presence of a proton or sodium gradient. F-type ATPases consist of two structural domains, F(1) containing the extramembraneous catalytic core and F(0) containing the membrane proton channel, linked together by a central stalk and a peripheral stalk. During catalysis, ATP synthesis in the catalytic domain of F(1) is coupled via a rotary mechanism of the central stalk subunits to proton translocation.</text>
</comment>
<evidence type="ECO:0000256" key="4">
    <source>
        <dbReference type="ARBA" id="ARBA00022692"/>
    </source>
</evidence>
<keyword evidence="16" id="KW-1185">Reference proteome</keyword>
<dbReference type="HAMAP" id="MF_01398">
    <property type="entry name" value="ATP_synth_b_bprime"/>
    <property type="match status" value="1"/>
</dbReference>
<comment type="similarity">
    <text evidence="1 12 13">Belongs to the ATPase B chain family.</text>
</comment>
<organism evidence="15 16">
    <name type="scientific">Thermosporothrix hazakensis</name>
    <dbReference type="NCBI Taxonomy" id="644383"/>
    <lineage>
        <taxon>Bacteria</taxon>
        <taxon>Bacillati</taxon>
        <taxon>Chloroflexota</taxon>
        <taxon>Ktedonobacteria</taxon>
        <taxon>Ktedonobacterales</taxon>
        <taxon>Thermosporotrichaceae</taxon>
        <taxon>Thermosporothrix</taxon>
    </lineage>
</organism>
<evidence type="ECO:0000256" key="14">
    <source>
        <dbReference type="SAM" id="Coils"/>
    </source>
</evidence>
<evidence type="ECO:0000256" key="6">
    <source>
        <dbReference type="ARBA" id="ARBA00022989"/>
    </source>
</evidence>
<dbReference type="NCBIfam" id="TIGR01144">
    <property type="entry name" value="ATP_synt_b"/>
    <property type="match status" value="1"/>
</dbReference>
<evidence type="ECO:0000256" key="7">
    <source>
        <dbReference type="ARBA" id="ARBA00023065"/>
    </source>
</evidence>
<keyword evidence="9 12" id="KW-0066">ATP synthesis</keyword>
<keyword evidence="14" id="KW-0175">Coiled coil</keyword>
<evidence type="ECO:0000256" key="3">
    <source>
        <dbReference type="ARBA" id="ARBA00022547"/>
    </source>
</evidence>
<evidence type="ECO:0000256" key="5">
    <source>
        <dbReference type="ARBA" id="ARBA00022781"/>
    </source>
</evidence>
<dbReference type="RefSeq" id="WP_111325625.1">
    <property type="nucleotide sequence ID" value="NZ_BIFX01000001.1"/>
</dbReference>
<proteinExistence type="inferred from homology"/>
<evidence type="ECO:0000256" key="8">
    <source>
        <dbReference type="ARBA" id="ARBA00023136"/>
    </source>
</evidence>
<evidence type="ECO:0000256" key="13">
    <source>
        <dbReference type="RuleBase" id="RU003848"/>
    </source>
</evidence>
<evidence type="ECO:0000256" key="12">
    <source>
        <dbReference type="HAMAP-Rule" id="MF_01398"/>
    </source>
</evidence>
<reference evidence="15 16" key="1">
    <citation type="submission" date="2018-06" db="EMBL/GenBank/DDBJ databases">
        <title>Genomic Encyclopedia of Archaeal and Bacterial Type Strains, Phase II (KMG-II): from individual species to whole genera.</title>
        <authorList>
            <person name="Goeker M."/>
        </authorList>
    </citation>
    <scope>NUCLEOTIDE SEQUENCE [LARGE SCALE GENOMIC DNA]</scope>
    <source>
        <strain evidence="15 16">ATCC BAA-1881</strain>
    </source>
</reference>
<keyword evidence="5 12" id="KW-0375">Hydrogen ion transport</keyword>
<dbReference type="PANTHER" id="PTHR33445">
    <property type="entry name" value="ATP SYNTHASE SUBUNIT B', CHLOROPLASTIC"/>
    <property type="match status" value="1"/>
</dbReference>
<dbReference type="OrthoDB" id="162246at2"/>
<keyword evidence="3 12" id="KW-0138">CF(0)</keyword>
<evidence type="ECO:0000313" key="16">
    <source>
        <dbReference type="Proteomes" id="UP000248806"/>
    </source>
</evidence>
<dbReference type="InterPro" id="IPR050059">
    <property type="entry name" value="ATP_synthase_B_chain"/>
</dbReference>
<gene>
    <name evidence="12" type="primary">atpF</name>
    <name evidence="15" type="ORF">EI42_05363</name>
</gene>
<comment type="subcellular location">
    <subcellularLocation>
        <location evidence="12">Cell membrane</location>
        <topology evidence="12">Single-pass membrane protein</topology>
    </subcellularLocation>
    <subcellularLocation>
        <location evidence="11">Endomembrane system</location>
        <topology evidence="11">Single-pass membrane protein</topology>
    </subcellularLocation>
</comment>
<dbReference type="Gene3D" id="6.10.250.1580">
    <property type="match status" value="1"/>
</dbReference>
<comment type="function">
    <text evidence="12">Component of the F(0) channel, it forms part of the peripheral stalk, linking F(1) to F(0).</text>
</comment>
<keyword evidence="4 12" id="KW-0812">Transmembrane</keyword>
<name>A0A326U0C6_THEHA</name>
<dbReference type="CDD" id="cd06503">
    <property type="entry name" value="ATP-synt_Fo_b"/>
    <property type="match status" value="1"/>
</dbReference>
<evidence type="ECO:0000256" key="11">
    <source>
        <dbReference type="ARBA" id="ARBA00037847"/>
    </source>
</evidence>
<dbReference type="GO" id="GO:0046933">
    <property type="term" value="F:proton-transporting ATP synthase activity, rotational mechanism"/>
    <property type="evidence" value="ECO:0007669"/>
    <property type="project" value="UniProtKB-UniRule"/>
</dbReference>